<dbReference type="GO" id="GO:0005886">
    <property type="term" value="C:plasma membrane"/>
    <property type="evidence" value="ECO:0007669"/>
    <property type="project" value="UniProtKB-SubCell"/>
</dbReference>
<keyword evidence="10" id="KW-1185">Reference proteome</keyword>
<keyword evidence="3 7" id="KW-0812">Transmembrane</keyword>
<feature type="transmembrane region" description="Helical" evidence="7">
    <location>
        <begin position="505"/>
        <end position="525"/>
    </location>
</feature>
<evidence type="ECO:0000313" key="9">
    <source>
        <dbReference type="EMBL" id="ARN84187.1"/>
    </source>
</evidence>
<dbReference type="Pfam" id="PF13899">
    <property type="entry name" value="Thioredoxin_7"/>
    <property type="match status" value="1"/>
</dbReference>
<sequence length="718" mass="80533">MATHLRFVKKERNRHFSYLLIALLICLFPQESKGEVAQNKETTRFSQAQLITGKNSIGSESDIFVGLEIVTKPGWKTYWRSPGITGYPPKLNWDQSKNFESFRIYWPKPHRFYVRGIEAVGYLEKVLLPIKITLKNPKEAFHLGLRVNYLVCDIGNCVQEKASFNLDIPKGDGSISSENSLIETALKEVPHLDTGKGMTFERAILHAKSNEQILEVIAHKADGFKHPELFIESNNKIFFDLPQIALSKTATIAQFHIPVYENESKKKPPFENLADKMIILTLVDGNQAVETQKIVEPEGKPFIGYLLILLSAFIGGLILNFMPCVLPVLSLKVLGIVKSVGKPKATIRKEFFATVLGILSSFVILALIAILLKELGHAVGWGLQFQQPIFLLAMIFILTLIACNLWGFYEITTPAFMSRFLSGIGLSSTGLESHFFTGLLVTVLATPCTAPFLATALGFALSRGSLEILIIFMFMGLGLSSLYIIFMAFPQLIQRLPKPGSWMVWLKNIFGGFLILTAGWLFISLTYLKGYVISALTAVLMLVVVLILSQLSKIRHSKKLYVWMFVGAVGFTITVLPYIIGAQNPHKHLEAPWQPFEPEKIARLVNEDKIVLVDVTADWCLTCKTNETFAFKREKVRKWLSNEKVVAMQADWTAPNEAIEAYMKQFNVYGIPLTIVYGKNFPDGIKLPQILTPEIIKKFLNKASDRPIIALQDVQSAN</sequence>
<dbReference type="InterPro" id="IPR035671">
    <property type="entry name" value="DsbD_gamma"/>
</dbReference>
<proteinExistence type="predicted"/>
<feature type="transmembrane region" description="Helical" evidence="7">
    <location>
        <begin position="351"/>
        <end position="372"/>
    </location>
</feature>
<dbReference type="SUPFAM" id="SSF52833">
    <property type="entry name" value="Thioredoxin-like"/>
    <property type="match status" value="1"/>
</dbReference>
<evidence type="ECO:0000256" key="3">
    <source>
        <dbReference type="ARBA" id="ARBA00022692"/>
    </source>
</evidence>
<keyword evidence="4" id="KW-0201">Cytochrome c-type biogenesis</keyword>
<feature type="transmembrane region" description="Helical" evidence="7">
    <location>
        <begin position="435"/>
        <end position="462"/>
    </location>
</feature>
<dbReference type="Pfam" id="PF02683">
    <property type="entry name" value="DsbD_TM"/>
    <property type="match status" value="1"/>
</dbReference>
<dbReference type="OrthoDB" id="9811036at2"/>
<dbReference type="CDD" id="cd02953">
    <property type="entry name" value="DsbDgamma"/>
    <property type="match status" value="1"/>
</dbReference>
<reference evidence="9 10" key="1">
    <citation type="submission" date="2014-06" db="EMBL/GenBank/DDBJ databases">
        <title>The genome of the endonuclear symbiont Nucleicultrix amoebiphila.</title>
        <authorList>
            <person name="Schulz F."/>
            <person name="Horn M."/>
        </authorList>
    </citation>
    <scope>NUCLEOTIDE SEQUENCE [LARGE SCALE GENOMIC DNA]</scope>
    <source>
        <strain evidence="9 10">FS5</strain>
    </source>
</reference>
<dbReference type="InterPro" id="IPR036249">
    <property type="entry name" value="Thioredoxin-like_sf"/>
</dbReference>
<dbReference type="Proteomes" id="UP000237351">
    <property type="component" value="Chromosome"/>
</dbReference>
<evidence type="ECO:0000256" key="6">
    <source>
        <dbReference type="ARBA" id="ARBA00023136"/>
    </source>
</evidence>
<feature type="domain" description="Thioredoxin" evidence="8">
    <location>
        <begin position="578"/>
        <end position="705"/>
    </location>
</feature>
<accession>A0A1W6N2V9</accession>
<feature type="transmembrane region" description="Helical" evidence="7">
    <location>
        <begin position="531"/>
        <end position="548"/>
    </location>
</feature>
<feature type="transmembrane region" description="Helical" evidence="7">
    <location>
        <begin position="302"/>
        <end position="330"/>
    </location>
</feature>
<keyword evidence="2" id="KW-1003">Cell membrane</keyword>
<dbReference type="KEGG" id="naf:GQ61_01230"/>
<evidence type="ECO:0000259" key="8">
    <source>
        <dbReference type="PROSITE" id="PS51352"/>
    </source>
</evidence>
<feature type="transmembrane region" description="Helical" evidence="7">
    <location>
        <begin position="468"/>
        <end position="493"/>
    </location>
</feature>
<dbReference type="PANTHER" id="PTHR32234:SF3">
    <property type="entry name" value="SUPPRESSION OF COPPER SENSITIVITY PROTEIN"/>
    <property type="match status" value="1"/>
</dbReference>
<dbReference type="EMBL" id="CP008743">
    <property type="protein sequence ID" value="ARN84187.1"/>
    <property type="molecule type" value="Genomic_DNA"/>
</dbReference>
<evidence type="ECO:0000256" key="2">
    <source>
        <dbReference type="ARBA" id="ARBA00022475"/>
    </source>
</evidence>
<dbReference type="GO" id="GO:0017004">
    <property type="term" value="P:cytochrome complex assembly"/>
    <property type="evidence" value="ECO:0007669"/>
    <property type="project" value="UniProtKB-KW"/>
</dbReference>
<dbReference type="RefSeq" id="WP_085783552.1">
    <property type="nucleotide sequence ID" value="NZ_CP008743.1"/>
</dbReference>
<evidence type="ECO:0000256" key="7">
    <source>
        <dbReference type="SAM" id="Phobius"/>
    </source>
</evidence>
<dbReference type="PROSITE" id="PS51352">
    <property type="entry name" value="THIOREDOXIN_2"/>
    <property type="match status" value="1"/>
</dbReference>
<keyword evidence="6 7" id="KW-0472">Membrane</keyword>
<feature type="transmembrane region" description="Helical" evidence="7">
    <location>
        <begin position="388"/>
        <end position="409"/>
    </location>
</feature>
<name>A0A1W6N2V9_9PROT</name>
<evidence type="ECO:0000256" key="5">
    <source>
        <dbReference type="ARBA" id="ARBA00022989"/>
    </source>
</evidence>
<dbReference type="AlphaFoldDB" id="A0A1W6N2V9"/>
<gene>
    <name evidence="9" type="ORF">GQ61_01230</name>
</gene>
<dbReference type="InterPro" id="IPR013766">
    <property type="entry name" value="Thioredoxin_domain"/>
</dbReference>
<dbReference type="GO" id="GO:0045454">
    <property type="term" value="P:cell redox homeostasis"/>
    <property type="evidence" value="ECO:0007669"/>
    <property type="project" value="TreeGrafter"/>
</dbReference>
<evidence type="ECO:0000256" key="1">
    <source>
        <dbReference type="ARBA" id="ARBA00004651"/>
    </source>
</evidence>
<comment type="subcellular location">
    <subcellularLocation>
        <location evidence="1">Cell membrane</location>
        <topology evidence="1">Multi-pass membrane protein</topology>
    </subcellularLocation>
</comment>
<keyword evidence="5 7" id="KW-1133">Transmembrane helix</keyword>
<dbReference type="GO" id="GO:0015035">
    <property type="term" value="F:protein-disulfide reductase activity"/>
    <property type="evidence" value="ECO:0007669"/>
    <property type="project" value="TreeGrafter"/>
</dbReference>
<dbReference type="Pfam" id="PF11412">
    <property type="entry name" value="DsbD_N"/>
    <property type="match status" value="1"/>
</dbReference>
<dbReference type="InterPro" id="IPR003834">
    <property type="entry name" value="Cyt_c_assmbl_TM_dom"/>
</dbReference>
<dbReference type="PANTHER" id="PTHR32234">
    <property type="entry name" value="THIOL:DISULFIDE INTERCHANGE PROTEIN DSBD"/>
    <property type="match status" value="1"/>
</dbReference>
<dbReference type="InterPro" id="IPR028250">
    <property type="entry name" value="DsbDN"/>
</dbReference>
<evidence type="ECO:0000256" key="4">
    <source>
        <dbReference type="ARBA" id="ARBA00022748"/>
    </source>
</evidence>
<dbReference type="STRING" id="1414854.GQ61_01230"/>
<organism evidence="9 10">
    <name type="scientific">Candidatus Nucleicultrix amoebiphila FS5</name>
    <dbReference type="NCBI Taxonomy" id="1414854"/>
    <lineage>
        <taxon>Bacteria</taxon>
        <taxon>Pseudomonadati</taxon>
        <taxon>Pseudomonadota</taxon>
        <taxon>Alphaproteobacteria</taxon>
        <taxon>Holosporales</taxon>
        <taxon>Candidatus Nucleicultricaceae</taxon>
        <taxon>Candidatus Nucleicultrix</taxon>
    </lineage>
</organism>
<dbReference type="Gene3D" id="3.40.30.10">
    <property type="entry name" value="Glutaredoxin"/>
    <property type="match status" value="1"/>
</dbReference>
<evidence type="ECO:0000313" key="10">
    <source>
        <dbReference type="Proteomes" id="UP000237351"/>
    </source>
</evidence>
<protein>
    <recommendedName>
        <fullName evidence="8">Thioredoxin domain-containing protein</fullName>
    </recommendedName>
</protein>
<feature type="transmembrane region" description="Helical" evidence="7">
    <location>
        <begin position="560"/>
        <end position="580"/>
    </location>
</feature>